<gene>
    <name evidence="1" type="ORF">AC579_8964</name>
</gene>
<accession>A0A139I648</accession>
<dbReference type="AlphaFoldDB" id="A0A139I648"/>
<reference evidence="1 2" key="1">
    <citation type="submission" date="2015-07" db="EMBL/GenBank/DDBJ databases">
        <title>Comparative genomics of the Sigatoka disease complex on banana suggests a link between parallel evolutionary changes in Pseudocercospora fijiensis and Pseudocercospora eumusae and increased virulence on the banana host.</title>
        <authorList>
            <person name="Chang T.-C."/>
            <person name="Salvucci A."/>
            <person name="Crous P.W."/>
            <person name="Stergiopoulos I."/>
        </authorList>
    </citation>
    <scope>NUCLEOTIDE SEQUENCE [LARGE SCALE GENOMIC DNA]</scope>
    <source>
        <strain evidence="1 2">CBS 116634</strain>
    </source>
</reference>
<name>A0A139I648_9PEZI</name>
<organism evidence="1 2">
    <name type="scientific">Pseudocercospora musae</name>
    <dbReference type="NCBI Taxonomy" id="113226"/>
    <lineage>
        <taxon>Eukaryota</taxon>
        <taxon>Fungi</taxon>
        <taxon>Dikarya</taxon>
        <taxon>Ascomycota</taxon>
        <taxon>Pezizomycotina</taxon>
        <taxon>Dothideomycetes</taxon>
        <taxon>Dothideomycetidae</taxon>
        <taxon>Mycosphaerellales</taxon>
        <taxon>Mycosphaerellaceae</taxon>
        <taxon>Pseudocercospora</taxon>
    </lineage>
</organism>
<proteinExistence type="predicted"/>
<evidence type="ECO:0000313" key="2">
    <source>
        <dbReference type="Proteomes" id="UP000073492"/>
    </source>
</evidence>
<dbReference type="Proteomes" id="UP000073492">
    <property type="component" value="Unassembled WGS sequence"/>
</dbReference>
<comment type="caution">
    <text evidence="1">The sequence shown here is derived from an EMBL/GenBank/DDBJ whole genome shotgun (WGS) entry which is preliminary data.</text>
</comment>
<keyword evidence="2" id="KW-1185">Reference proteome</keyword>
<sequence>MCSIYLVTTAEPLPRMGNTNNMNFSKPHLAFLLPTTIHHNTAQMAADDKLSLRDLLESLPQEIYDEIYSLTFTPDIQCTFIGRLRDMVKWLQHIEHCPPANSGNIRCYLWEDPDRWAPYVTYSDKTISMTLEVEEVEADFGRGCCLCLPMYWTRQEAMQGLELS</sequence>
<dbReference type="EMBL" id="LFZO01000286">
    <property type="protein sequence ID" value="KXT10095.1"/>
    <property type="molecule type" value="Genomic_DNA"/>
</dbReference>
<dbReference type="OrthoDB" id="3934549at2759"/>
<protein>
    <submittedName>
        <fullName evidence="1">Uncharacterized protein</fullName>
    </submittedName>
</protein>
<evidence type="ECO:0000313" key="1">
    <source>
        <dbReference type="EMBL" id="KXT10095.1"/>
    </source>
</evidence>